<accession>A0A9W4EXK4</accession>
<reference evidence="4 5" key="1">
    <citation type="submission" date="2015-05" db="EMBL/GenBank/DDBJ databases">
        <title>Whole genome sequence of Bacillus thuringiensis serovar tolworthi Pasteur Institute Standard strain.</title>
        <authorList>
            <person name="Kanda K."/>
            <person name="Nakashima K."/>
            <person name="Nagano Y."/>
        </authorList>
    </citation>
    <scope>NUCLEOTIDE SEQUENCE [LARGE SCALE GENOMIC DNA]</scope>
    <source>
        <strain evidence="4 5">Pasteur Institute Standard strain</strain>
        <plasmid evidence="5">pKK2 DNA</plasmid>
    </source>
</reference>
<evidence type="ECO:0000256" key="1">
    <source>
        <dbReference type="ARBA" id="ARBA00023125"/>
    </source>
</evidence>
<dbReference type="Proteomes" id="UP000055316">
    <property type="component" value="Plasmid pKK2"/>
</dbReference>
<sequence>MKNFNCTEIITEKMSGTKKDRPELIRLKDKIRTGDTLIVESFSRLGRSTKDLIELVEYFEQKGVKLISLKENFDTNTPQGKLMLTVFQAFSQFERDLIVQRTKEGLESARARGRKGGRPRIKEKYIEKALNLYNSKEYSISEIVTMTGISQATLYRYIREKEMNSTEKQSVEKEKTAEIRMWLRVENNSKFVRGKNKVRKEVEKYLRYYFNMEVNSSGEYVFYVPYKDVDDLTKQVEDIICEIANDAYRRNCFIEANTSCDELDLYW</sequence>
<evidence type="ECO:0000259" key="3">
    <source>
        <dbReference type="PROSITE" id="PS51736"/>
    </source>
</evidence>
<feature type="domain" description="Resolvase/invertase-type recombinase catalytic" evidence="3">
    <location>
        <begin position="1"/>
        <end position="113"/>
    </location>
</feature>
<dbReference type="InterPro" id="IPR006119">
    <property type="entry name" value="Resolv_N"/>
</dbReference>
<dbReference type="InterPro" id="IPR050639">
    <property type="entry name" value="SSR_resolvase"/>
</dbReference>
<keyword evidence="1" id="KW-0238">DNA-binding</keyword>
<dbReference type="SUPFAM" id="SSF53041">
    <property type="entry name" value="Resolvase-like"/>
    <property type="match status" value="1"/>
</dbReference>
<name>A0A9W4EXK4_BACTO</name>
<dbReference type="Pfam" id="PF00239">
    <property type="entry name" value="Resolvase"/>
    <property type="match status" value="1"/>
</dbReference>
<dbReference type="Gene3D" id="3.40.50.1390">
    <property type="entry name" value="Resolvase, N-terminal catalytic domain"/>
    <property type="match status" value="1"/>
</dbReference>
<evidence type="ECO:0000313" key="4">
    <source>
        <dbReference type="EMBL" id="BAR87581.1"/>
    </source>
</evidence>
<dbReference type="AlphaFoldDB" id="A0A9W4EXK4"/>
<keyword evidence="4" id="KW-0614">Plasmid</keyword>
<organism evidence="4 5">
    <name type="scientific">Bacillus thuringiensis subsp. tolworthi</name>
    <dbReference type="NCBI Taxonomy" id="1442"/>
    <lineage>
        <taxon>Bacteria</taxon>
        <taxon>Bacillati</taxon>
        <taxon>Bacillota</taxon>
        <taxon>Bacilli</taxon>
        <taxon>Bacillales</taxon>
        <taxon>Bacillaceae</taxon>
        <taxon>Bacillus</taxon>
        <taxon>Bacillus cereus group</taxon>
    </lineage>
</organism>
<gene>
    <name evidence="4" type="ORF">KNN_06848</name>
</gene>
<geneLocation type="plasmid" evidence="5">
    <name>pKK2 DNA</name>
</geneLocation>
<dbReference type="PROSITE" id="PS51736">
    <property type="entry name" value="RECOMBINASES_3"/>
    <property type="match status" value="1"/>
</dbReference>
<keyword evidence="2" id="KW-0233">DNA recombination</keyword>
<dbReference type="GO" id="GO:0003677">
    <property type="term" value="F:DNA binding"/>
    <property type="evidence" value="ECO:0007669"/>
    <property type="project" value="UniProtKB-KW"/>
</dbReference>
<protein>
    <submittedName>
        <fullName evidence="4">Resolvase</fullName>
    </submittedName>
</protein>
<dbReference type="PANTHER" id="PTHR30461:SF2">
    <property type="entry name" value="SERINE RECOMBINASE PINE-RELATED"/>
    <property type="match status" value="1"/>
</dbReference>
<dbReference type="PANTHER" id="PTHR30461">
    <property type="entry name" value="DNA-INVERTASE FROM LAMBDOID PROPHAGE"/>
    <property type="match status" value="1"/>
</dbReference>
<dbReference type="CDD" id="cd03768">
    <property type="entry name" value="SR_ResInv"/>
    <property type="match status" value="1"/>
</dbReference>
<dbReference type="InterPro" id="IPR006120">
    <property type="entry name" value="Resolvase_HTH_dom"/>
</dbReference>
<proteinExistence type="predicted"/>
<evidence type="ECO:0000313" key="5">
    <source>
        <dbReference type="Proteomes" id="UP000055316"/>
    </source>
</evidence>
<dbReference type="InterPro" id="IPR036162">
    <property type="entry name" value="Resolvase-like_N_sf"/>
</dbReference>
<dbReference type="GO" id="GO:0000150">
    <property type="term" value="F:DNA strand exchange activity"/>
    <property type="evidence" value="ECO:0007669"/>
    <property type="project" value="InterPro"/>
</dbReference>
<evidence type="ECO:0000256" key="2">
    <source>
        <dbReference type="ARBA" id="ARBA00023172"/>
    </source>
</evidence>
<dbReference type="Gene3D" id="1.10.10.60">
    <property type="entry name" value="Homeodomain-like"/>
    <property type="match status" value="1"/>
</dbReference>
<dbReference type="EMBL" id="AP014866">
    <property type="protein sequence ID" value="BAR87581.1"/>
    <property type="molecule type" value="Genomic_DNA"/>
</dbReference>
<dbReference type="Pfam" id="PF02796">
    <property type="entry name" value="HTH_7"/>
    <property type="match status" value="1"/>
</dbReference>
<dbReference type="SMART" id="SM00857">
    <property type="entry name" value="Resolvase"/>
    <property type="match status" value="1"/>
</dbReference>